<keyword evidence="4" id="KW-0443">Lipid metabolism</keyword>
<dbReference type="PANTHER" id="PTHR31403">
    <property type="entry name" value="PHOSPHOLIPASE A1-IBETA2, CHLOROPLASTIC"/>
    <property type="match status" value="1"/>
</dbReference>
<dbReference type="InterPro" id="IPR002921">
    <property type="entry name" value="Fungal_lipase-type"/>
</dbReference>
<comment type="caution">
    <text evidence="6">The sequence shown here is derived from an EMBL/GenBank/DDBJ whole genome shotgun (WGS) entry which is preliminary data.</text>
</comment>
<feature type="domain" description="Fungal lipase-type" evidence="5">
    <location>
        <begin position="91"/>
        <end position="227"/>
    </location>
</feature>
<accession>A0A428MED6</accession>
<dbReference type="AlphaFoldDB" id="A0A428MED6"/>
<dbReference type="CDD" id="cd00519">
    <property type="entry name" value="Lipase_3"/>
    <property type="match status" value="1"/>
</dbReference>
<evidence type="ECO:0000256" key="3">
    <source>
        <dbReference type="ARBA" id="ARBA00022963"/>
    </source>
</evidence>
<dbReference type="Pfam" id="PF01764">
    <property type="entry name" value="Lipase_3"/>
    <property type="match status" value="1"/>
</dbReference>
<keyword evidence="2" id="KW-0809">Transit peptide</keyword>
<reference evidence="6 7" key="1">
    <citation type="submission" date="2018-12" db="EMBL/GenBank/DDBJ databases">
        <title>Sequencing of bacterial isolates from soil warming experiment in Harvard Forest, Massachusetts, USA.</title>
        <authorList>
            <person name="Deangelis K."/>
        </authorList>
    </citation>
    <scope>NUCLEOTIDE SEQUENCE [LARGE SCALE GENOMIC DNA]</scope>
    <source>
        <strain evidence="6 7">EB153</strain>
    </source>
</reference>
<keyword evidence="7" id="KW-1185">Reference proteome</keyword>
<evidence type="ECO:0000256" key="2">
    <source>
        <dbReference type="ARBA" id="ARBA00022946"/>
    </source>
</evidence>
<proteinExistence type="predicted"/>
<evidence type="ECO:0000256" key="1">
    <source>
        <dbReference type="ARBA" id="ARBA00022801"/>
    </source>
</evidence>
<organism evidence="6 7">
    <name type="scientific">Edaphobacter aggregans</name>
    <dbReference type="NCBI Taxonomy" id="570835"/>
    <lineage>
        <taxon>Bacteria</taxon>
        <taxon>Pseudomonadati</taxon>
        <taxon>Acidobacteriota</taxon>
        <taxon>Terriglobia</taxon>
        <taxon>Terriglobales</taxon>
        <taxon>Acidobacteriaceae</taxon>
        <taxon>Edaphobacter</taxon>
    </lineage>
</organism>
<keyword evidence="1" id="KW-0378">Hydrolase</keyword>
<protein>
    <submittedName>
        <fullName evidence="6">Triacylglycerol lipase</fullName>
    </submittedName>
</protein>
<dbReference type="PANTHER" id="PTHR31403:SF51">
    <property type="entry name" value="PHOSPHOLIPASE A1-IGAMMA2, CHLOROPLASTIC"/>
    <property type="match status" value="1"/>
</dbReference>
<dbReference type="InterPro" id="IPR029058">
    <property type="entry name" value="AB_hydrolase_fold"/>
</dbReference>
<dbReference type="GO" id="GO:0004620">
    <property type="term" value="F:phospholipase activity"/>
    <property type="evidence" value="ECO:0007669"/>
    <property type="project" value="UniProtKB-ARBA"/>
</dbReference>
<dbReference type="Proteomes" id="UP000269669">
    <property type="component" value="Unassembled WGS sequence"/>
</dbReference>
<gene>
    <name evidence="6" type="ORF">EDE15_0725</name>
</gene>
<sequence length="299" mass="32312">MNVQSAINAGLFVQFVANTWQDATGKNADLDDRPILNTTGQPIIPGKNYTVLKTLYACDLATDIHPNRPCDDGWKTMGILATNDNDPNDVFIAIRGTLTIWEWIQDVKFFPKPFSNVTGSGLTEDGFTDMYQSFSLKPSANPGVFINDLIALIPAQATVTVTGHSLGAAIATLFALDLAAHSKFPLTVYTLASPRVGDLTFHNVFDSTILNAFRVVNRLDIVPKTPPPPLYIHVGDESELVPKGQVSPTIPCEHHLTTYLNLLATEIGTQASYPIEADCVPGAKAIPLTNPRASTPAQV</sequence>
<evidence type="ECO:0000259" key="5">
    <source>
        <dbReference type="Pfam" id="PF01764"/>
    </source>
</evidence>
<evidence type="ECO:0000313" key="6">
    <source>
        <dbReference type="EMBL" id="RSL15243.1"/>
    </source>
</evidence>
<evidence type="ECO:0000313" key="7">
    <source>
        <dbReference type="Proteomes" id="UP000269669"/>
    </source>
</evidence>
<dbReference type="RefSeq" id="WP_185826995.1">
    <property type="nucleotide sequence ID" value="NZ_RSDW01000001.1"/>
</dbReference>
<dbReference type="Gene3D" id="3.40.50.1820">
    <property type="entry name" value="alpha/beta hydrolase"/>
    <property type="match status" value="1"/>
</dbReference>
<dbReference type="GO" id="GO:0016042">
    <property type="term" value="P:lipid catabolic process"/>
    <property type="evidence" value="ECO:0007669"/>
    <property type="project" value="UniProtKB-KW"/>
</dbReference>
<name>A0A428MED6_9BACT</name>
<evidence type="ECO:0000256" key="4">
    <source>
        <dbReference type="ARBA" id="ARBA00023098"/>
    </source>
</evidence>
<dbReference type="EMBL" id="RSDW01000001">
    <property type="protein sequence ID" value="RSL15243.1"/>
    <property type="molecule type" value="Genomic_DNA"/>
</dbReference>
<dbReference type="SUPFAM" id="SSF53474">
    <property type="entry name" value="alpha/beta-Hydrolases"/>
    <property type="match status" value="1"/>
</dbReference>
<keyword evidence="3" id="KW-0442">Lipid degradation</keyword>